<protein>
    <submittedName>
        <fullName evidence="2">Uncharacterized protein</fullName>
    </submittedName>
</protein>
<keyword evidence="1" id="KW-1133">Transmembrane helix</keyword>
<organism evidence="2 3">
    <name type="scientific">Pseudofulvibacter geojedonensis</name>
    <dbReference type="NCBI Taxonomy" id="1123758"/>
    <lineage>
        <taxon>Bacteria</taxon>
        <taxon>Pseudomonadati</taxon>
        <taxon>Bacteroidota</taxon>
        <taxon>Flavobacteriia</taxon>
        <taxon>Flavobacteriales</taxon>
        <taxon>Flavobacteriaceae</taxon>
        <taxon>Pseudofulvibacter</taxon>
    </lineage>
</organism>
<dbReference type="EMBL" id="JBHTJM010000009">
    <property type="protein sequence ID" value="MFD0964282.1"/>
    <property type="molecule type" value="Genomic_DNA"/>
</dbReference>
<keyword evidence="1" id="KW-0472">Membrane</keyword>
<proteinExistence type="predicted"/>
<accession>A0ABW3I3S6</accession>
<keyword evidence="1" id="KW-0812">Transmembrane</keyword>
<name>A0ABW3I3S6_9FLAO</name>
<comment type="caution">
    <text evidence="2">The sequence shown here is derived from an EMBL/GenBank/DDBJ whole genome shotgun (WGS) entry which is preliminary data.</text>
</comment>
<gene>
    <name evidence="2" type="ORF">ACFQ1O_09715</name>
</gene>
<evidence type="ECO:0000313" key="2">
    <source>
        <dbReference type="EMBL" id="MFD0964282.1"/>
    </source>
</evidence>
<dbReference type="RefSeq" id="WP_377715831.1">
    <property type="nucleotide sequence ID" value="NZ_JBHTJM010000009.1"/>
</dbReference>
<keyword evidence="3" id="KW-1185">Reference proteome</keyword>
<reference evidence="3" key="1">
    <citation type="journal article" date="2019" name="Int. J. Syst. Evol. Microbiol.">
        <title>The Global Catalogue of Microorganisms (GCM) 10K type strain sequencing project: providing services to taxonomists for standard genome sequencing and annotation.</title>
        <authorList>
            <consortium name="The Broad Institute Genomics Platform"/>
            <consortium name="The Broad Institute Genome Sequencing Center for Infectious Disease"/>
            <person name="Wu L."/>
            <person name="Ma J."/>
        </authorList>
    </citation>
    <scope>NUCLEOTIDE SEQUENCE [LARGE SCALE GENOMIC DNA]</scope>
    <source>
        <strain evidence="3">CCUG 62114</strain>
    </source>
</reference>
<dbReference type="Proteomes" id="UP001596997">
    <property type="component" value="Unassembled WGS sequence"/>
</dbReference>
<feature type="transmembrane region" description="Helical" evidence="1">
    <location>
        <begin position="366"/>
        <end position="389"/>
    </location>
</feature>
<feature type="transmembrane region" description="Helical" evidence="1">
    <location>
        <begin position="337"/>
        <end position="354"/>
    </location>
</feature>
<sequence length="461" mass="53990">MDITNFLNIFKNKDSLNISDNFVLYECSFTSDIAENFQVFTDETYSTFNKYLKSNNYEWSFLIDEASYSIGSNNYEKINIDEDINSANITLSIFKKGKKVIIFNEEQFFNFLKSQTLEQILDIFNEYKNGLVFKNSDTLNVDSTSFIGLNTKELDYKKQTIELSTLCNFNNYSKYKYTPNDFDFKVSKSNDYLLDILKRLNFIFNLIYLFDSSEINGNNVLLKITGHKTFAYELDFLQLDLNDEYSKIFKWVYSEINKTEDKLGLSRNVLTVYLKENTLNIGEQVFLSILSANNTYIKENISRYIDVRTKAHNQIEHIIEKVNKSLEVFIGNFQKSIFVFISFYLTVFVLKIYTKPVVSAILNKETTIMGIGLLVISALFLIFSNWLTYLDYKRINSKYNDTKKRALDLLVEDDVEKILDGDSEFKEEKKFLIKRLGLYNSIWVLTLIIFLVVLAYTSDYI</sequence>
<feature type="transmembrane region" description="Helical" evidence="1">
    <location>
        <begin position="436"/>
        <end position="456"/>
    </location>
</feature>
<evidence type="ECO:0000313" key="3">
    <source>
        <dbReference type="Proteomes" id="UP001596997"/>
    </source>
</evidence>
<evidence type="ECO:0000256" key="1">
    <source>
        <dbReference type="SAM" id="Phobius"/>
    </source>
</evidence>